<gene>
    <name evidence="2" type="ORF">PROFUN_00718</name>
</gene>
<keyword evidence="3" id="KW-1185">Reference proteome</keyword>
<dbReference type="GO" id="GO:0000175">
    <property type="term" value="F:3'-5'-RNA exonuclease activity"/>
    <property type="evidence" value="ECO:0007669"/>
    <property type="project" value="TreeGrafter"/>
</dbReference>
<dbReference type="InterPro" id="IPR005135">
    <property type="entry name" value="Endo/exonuclease/phosphatase"/>
</dbReference>
<organism evidence="2 3">
    <name type="scientific">Planoprotostelium fungivorum</name>
    <dbReference type="NCBI Taxonomy" id="1890364"/>
    <lineage>
        <taxon>Eukaryota</taxon>
        <taxon>Amoebozoa</taxon>
        <taxon>Evosea</taxon>
        <taxon>Variosea</taxon>
        <taxon>Cavosteliida</taxon>
        <taxon>Cavosteliaceae</taxon>
        <taxon>Planoprotostelium</taxon>
    </lineage>
</organism>
<protein>
    <recommendedName>
        <fullName evidence="1">Endonuclease/exonuclease/phosphatase domain-containing protein</fullName>
    </recommendedName>
</protein>
<dbReference type="EMBL" id="MDYQ01000020">
    <property type="protein sequence ID" value="PRP87507.1"/>
    <property type="molecule type" value="Genomic_DNA"/>
</dbReference>
<proteinExistence type="predicted"/>
<evidence type="ECO:0000259" key="1">
    <source>
        <dbReference type="Pfam" id="PF03372"/>
    </source>
</evidence>
<dbReference type="OrthoDB" id="10253982at2759"/>
<dbReference type="PANTHER" id="PTHR12121">
    <property type="entry name" value="CARBON CATABOLITE REPRESSOR PROTEIN 4"/>
    <property type="match status" value="1"/>
</dbReference>
<accession>A0A2P6NU52</accession>
<dbReference type="InterPro" id="IPR036691">
    <property type="entry name" value="Endo/exonu/phosph_ase_sf"/>
</dbReference>
<dbReference type="AlphaFoldDB" id="A0A2P6NU52"/>
<dbReference type="Pfam" id="PF03372">
    <property type="entry name" value="Exo_endo_phos"/>
    <property type="match status" value="1"/>
</dbReference>
<dbReference type="Gene3D" id="3.60.10.10">
    <property type="entry name" value="Endonuclease/exonuclease/phosphatase"/>
    <property type="match status" value="1"/>
</dbReference>
<comment type="caution">
    <text evidence="2">The sequence shown here is derived from an EMBL/GenBank/DDBJ whole genome shotgun (WGS) entry which is preliminary data.</text>
</comment>
<dbReference type="SUPFAM" id="SSF56219">
    <property type="entry name" value="DNase I-like"/>
    <property type="match status" value="1"/>
</dbReference>
<dbReference type="InParanoid" id="A0A2P6NU52"/>
<evidence type="ECO:0000313" key="3">
    <source>
        <dbReference type="Proteomes" id="UP000241769"/>
    </source>
</evidence>
<sequence>MAIDGEDSGIDFNIDYHSPPLTLATFNILAPCYFRKGGTLESADKEAYEKRHEQILNTIIDLNLSKEGGTEYVDIWALQEFWFKPSFVKMYEDHLTERGYSHSYLQRDSGRREDGLAVFFNNKKLELIETSSLLHDEVGHRVALLLDFRLKEKNGRFILITTHLTFPHSHYDEQILRMEQIETITSGLDSYISKNNLKGISVLLCGDLNSPVKKKDPVYIHLTDTCKFSSTYKSLHGNDAGCTHYNHLRQEASADFIFLRNPKEKKSRDRLIELNPITAFLHPR</sequence>
<feature type="domain" description="Endonuclease/exonuclease/phosphatase" evidence="1">
    <location>
        <begin position="24"/>
        <end position="211"/>
    </location>
</feature>
<dbReference type="PANTHER" id="PTHR12121:SF31">
    <property type="entry name" value="FAMILY PROTEIN, PUTATIVE, EXPRESSED-RELATED"/>
    <property type="match status" value="1"/>
</dbReference>
<dbReference type="InterPro" id="IPR050410">
    <property type="entry name" value="CCR4/nocturin_mRNA_transcr"/>
</dbReference>
<evidence type="ECO:0000313" key="2">
    <source>
        <dbReference type="EMBL" id="PRP87507.1"/>
    </source>
</evidence>
<name>A0A2P6NU52_9EUKA</name>
<reference evidence="2 3" key="1">
    <citation type="journal article" date="2018" name="Genome Biol. Evol.">
        <title>Multiple Roots of Fruiting Body Formation in Amoebozoa.</title>
        <authorList>
            <person name="Hillmann F."/>
            <person name="Forbes G."/>
            <person name="Novohradska S."/>
            <person name="Ferling I."/>
            <person name="Riege K."/>
            <person name="Groth M."/>
            <person name="Westermann M."/>
            <person name="Marz M."/>
            <person name="Spaller T."/>
            <person name="Winckler T."/>
            <person name="Schaap P."/>
            <person name="Glockner G."/>
        </authorList>
    </citation>
    <scope>NUCLEOTIDE SEQUENCE [LARGE SCALE GENOMIC DNA]</scope>
    <source>
        <strain evidence="2 3">Jena</strain>
    </source>
</reference>
<dbReference type="Proteomes" id="UP000241769">
    <property type="component" value="Unassembled WGS sequence"/>
</dbReference>